<evidence type="ECO:0000313" key="2">
    <source>
        <dbReference type="EMBL" id="JAA91945.1"/>
    </source>
</evidence>
<dbReference type="EMBL" id="GAIX01000615">
    <property type="protein sequence ID" value="JAA91945.1"/>
    <property type="molecule type" value="Transcribed_RNA"/>
</dbReference>
<accession>S4PRQ2</accession>
<name>S4PRQ2_9NEOP</name>
<feature type="non-terminal residue" evidence="2">
    <location>
        <position position="1"/>
    </location>
</feature>
<keyword evidence="1" id="KW-0472">Membrane</keyword>
<dbReference type="AlphaFoldDB" id="S4PRQ2"/>
<proteinExistence type="predicted"/>
<reference evidence="2" key="2">
    <citation type="submission" date="2013-05" db="EMBL/GenBank/DDBJ databases">
        <authorList>
            <person name="Carter J.-M."/>
            <person name="Baker S.C."/>
            <person name="Pink R."/>
            <person name="Carter D.R.F."/>
            <person name="Collins A."/>
            <person name="Tomlin J."/>
            <person name="Gibbs M."/>
            <person name="Breuker C.J."/>
        </authorList>
    </citation>
    <scope>NUCLEOTIDE SEQUENCE</scope>
    <source>
        <tissue evidence="2">Ovary</tissue>
    </source>
</reference>
<organism evidence="2">
    <name type="scientific">Pararge aegeria</name>
    <name type="common">speckled wood butterfly</name>
    <dbReference type="NCBI Taxonomy" id="116150"/>
    <lineage>
        <taxon>Eukaryota</taxon>
        <taxon>Metazoa</taxon>
        <taxon>Ecdysozoa</taxon>
        <taxon>Arthropoda</taxon>
        <taxon>Hexapoda</taxon>
        <taxon>Insecta</taxon>
        <taxon>Pterygota</taxon>
        <taxon>Neoptera</taxon>
        <taxon>Endopterygota</taxon>
        <taxon>Lepidoptera</taxon>
        <taxon>Glossata</taxon>
        <taxon>Ditrysia</taxon>
        <taxon>Papilionoidea</taxon>
        <taxon>Nymphalidae</taxon>
        <taxon>Satyrinae</taxon>
        <taxon>Satyrini</taxon>
        <taxon>Parargina</taxon>
        <taxon>Pararge</taxon>
    </lineage>
</organism>
<reference evidence="2" key="1">
    <citation type="journal article" date="2013" name="BMC Genomics">
        <title>Unscrambling butterfly oogenesis.</title>
        <authorList>
            <person name="Carter J.M."/>
            <person name="Baker S.C."/>
            <person name="Pink R."/>
            <person name="Carter D.R."/>
            <person name="Collins A."/>
            <person name="Tomlin J."/>
            <person name="Gibbs M."/>
            <person name="Breuker C.J."/>
        </authorList>
    </citation>
    <scope>NUCLEOTIDE SEQUENCE</scope>
    <source>
        <tissue evidence="2">Ovary</tissue>
    </source>
</reference>
<keyword evidence="1" id="KW-0812">Transmembrane</keyword>
<protein>
    <submittedName>
        <fullName evidence="2">Uncharacterized protein</fullName>
    </submittedName>
</protein>
<feature type="transmembrane region" description="Helical" evidence="1">
    <location>
        <begin position="50"/>
        <end position="70"/>
    </location>
</feature>
<sequence>RTHTFLDNSKSRDPGEIYYINMPYTSEIIDLKFFFYVITNYRSFRNTTNILFSGFIISHVNYLIFLNNSLSY</sequence>
<evidence type="ECO:0000256" key="1">
    <source>
        <dbReference type="SAM" id="Phobius"/>
    </source>
</evidence>
<feature type="non-terminal residue" evidence="2">
    <location>
        <position position="72"/>
    </location>
</feature>
<keyword evidence="1" id="KW-1133">Transmembrane helix</keyword>